<name>A0A1Z8JHE0_PICKU</name>
<reference evidence="1 2" key="1">
    <citation type="submission" date="2017-05" db="EMBL/GenBank/DDBJ databases">
        <title>The Genome Sequence of Candida krusei Ckrusei653.</title>
        <authorList>
            <person name="Cuomo C."/>
            <person name="Forche A."/>
            <person name="Young S."/>
            <person name="Abouelleil A."/>
            <person name="Cao P."/>
            <person name="Chapman S."/>
            <person name="Cusick C."/>
            <person name="Shea T."/>
            <person name="Nusbaum C."/>
            <person name="Birren B."/>
        </authorList>
    </citation>
    <scope>NUCLEOTIDE SEQUENCE [LARGE SCALE GENOMIC DNA]</scope>
    <source>
        <strain evidence="1 2">Ckrusei653</strain>
    </source>
</reference>
<comment type="caution">
    <text evidence="1">The sequence shown here is derived from an EMBL/GenBank/DDBJ whole genome shotgun (WGS) entry which is preliminary data.</text>
</comment>
<evidence type="ECO:0000313" key="2">
    <source>
        <dbReference type="Proteomes" id="UP000195871"/>
    </source>
</evidence>
<evidence type="ECO:0000313" key="1">
    <source>
        <dbReference type="EMBL" id="OUT19990.1"/>
    </source>
</evidence>
<proteinExistence type="predicted"/>
<organism evidence="1 2">
    <name type="scientific">Pichia kudriavzevii</name>
    <name type="common">Yeast</name>
    <name type="synonym">Issatchenkia orientalis</name>
    <dbReference type="NCBI Taxonomy" id="4909"/>
    <lineage>
        <taxon>Eukaryota</taxon>
        <taxon>Fungi</taxon>
        <taxon>Dikarya</taxon>
        <taxon>Ascomycota</taxon>
        <taxon>Saccharomycotina</taxon>
        <taxon>Pichiomycetes</taxon>
        <taxon>Pichiales</taxon>
        <taxon>Pichiaceae</taxon>
        <taxon>Pichia</taxon>
    </lineage>
</organism>
<dbReference type="VEuPathDB" id="FungiDB:C5L36_0B01380"/>
<dbReference type="EMBL" id="NHMM01000010">
    <property type="protein sequence ID" value="OUT19990.1"/>
    <property type="molecule type" value="Genomic_DNA"/>
</dbReference>
<dbReference type="Proteomes" id="UP000195871">
    <property type="component" value="Unassembled WGS sequence"/>
</dbReference>
<sequence>MPAKNTLDYLERVLDPVAKRTRGRYSILLLNPSLAQYRDTIAGLYRHLEYDPPTEILTAIPQRDVLNYTCIKPTAESASAIGPVEIYTICQDNYTNLRLLNPLRTCSADITVAVFIDIERNRLMETVNGHNYIERSDQNSLAVFKETCIRPILEETTTILNDTSLKLKSCIVCVTNASLLLYNSLTTSPVDYIQQFLRTKLLHHTTETGTFDYLVYFRNSISTTPTTPTQSTTSHPQSLFFNLLCGQQIDDSFNIQESSLHPDIFICAAKDSSSRIALLAE</sequence>
<gene>
    <name evidence="1" type="ORF">CAS74_005112</name>
</gene>
<protein>
    <submittedName>
        <fullName evidence="1">Uncharacterized protein</fullName>
    </submittedName>
</protein>
<dbReference type="AlphaFoldDB" id="A0A1Z8JHE0"/>
<accession>A0A1Z8JHE0</accession>